<proteinExistence type="predicted"/>
<dbReference type="EMBL" id="JBBWWQ010000013">
    <property type="protein sequence ID" value="KAK8933863.1"/>
    <property type="molecule type" value="Genomic_DNA"/>
</dbReference>
<accession>A0AAP0B9G1</accession>
<sequence>MVALPLIYWLGLKRVPWQCFVEDRPGLFLTPCSAAQIRRLELSRQTEPLLSRMLSKQADLHFSVDRLWEHDEPRHPRERSPARSISQRNRLEDMDSQHLRWHKENIGDEGKLCHPRDGESWKHFDWTQPTFAAEPRNVRLALSTNGFNPHIQGSRPYSCRPVIVTPYNLPPWMCMD</sequence>
<dbReference type="Proteomes" id="UP001418222">
    <property type="component" value="Unassembled WGS sequence"/>
</dbReference>
<dbReference type="AlphaFoldDB" id="A0AAP0B9G1"/>
<name>A0AAP0B9G1_9ASPA</name>
<reference evidence="1 2" key="1">
    <citation type="journal article" date="2022" name="Nat. Plants">
        <title>Genomes of leafy and leafless Platanthera orchids illuminate the evolution of mycoheterotrophy.</title>
        <authorList>
            <person name="Li M.H."/>
            <person name="Liu K.W."/>
            <person name="Li Z."/>
            <person name="Lu H.C."/>
            <person name="Ye Q.L."/>
            <person name="Zhang D."/>
            <person name="Wang J.Y."/>
            <person name="Li Y.F."/>
            <person name="Zhong Z.M."/>
            <person name="Liu X."/>
            <person name="Yu X."/>
            <person name="Liu D.K."/>
            <person name="Tu X.D."/>
            <person name="Liu B."/>
            <person name="Hao Y."/>
            <person name="Liao X.Y."/>
            <person name="Jiang Y.T."/>
            <person name="Sun W.H."/>
            <person name="Chen J."/>
            <person name="Chen Y.Q."/>
            <person name="Ai Y."/>
            <person name="Zhai J.W."/>
            <person name="Wu S.S."/>
            <person name="Zhou Z."/>
            <person name="Hsiao Y.Y."/>
            <person name="Wu W.L."/>
            <person name="Chen Y.Y."/>
            <person name="Lin Y.F."/>
            <person name="Hsu J.L."/>
            <person name="Li C.Y."/>
            <person name="Wang Z.W."/>
            <person name="Zhao X."/>
            <person name="Zhong W.Y."/>
            <person name="Ma X.K."/>
            <person name="Ma L."/>
            <person name="Huang J."/>
            <person name="Chen G.Z."/>
            <person name="Huang M.Z."/>
            <person name="Huang L."/>
            <person name="Peng D.H."/>
            <person name="Luo Y.B."/>
            <person name="Zou S.Q."/>
            <person name="Chen S.P."/>
            <person name="Lan S."/>
            <person name="Tsai W.C."/>
            <person name="Van de Peer Y."/>
            <person name="Liu Z.J."/>
        </authorList>
    </citation>
    <scope>NUCLEOTIDE SEQUENCE [LARGE SCALE GENOMIC DNA]</scope>
    <source>
        <strain evidence="1">Lor287</strain>
    </source>
</reference>
<protein>
    <submittedName>
        <fullName evidence="1">Uncharacterized protein</fullName>
    </submittedName>
</protein>
<evidence type="ECO:0000313" key="2">
    <source>
        <dbReference type="Proteomes" id="UP001418222"/>
    </source>
</evidence>
<organism evidence="1 2">
    <name type="scientific">Platanthera zijinensis</name>
    <dbReference type="NCBI Taxonomy" id="2320716"/>
    <lineage>
        <taxon>Eukaryota</taxon>
        <taxon>Viridiplantae</taxon>
        <taxon>Streptophyta</taxon>
        <taxon>Embryophyta</taxon>
        <taxon>Tracheophyta</taxon>
        <taxon>Spermatophyta</taxon>
        <taxon>Magnoliopsida</taxon>
        <taxon>Liliopsida</taxon>
        <taxon>Asparagales</taxon>
        <taxon>Orchidaceae</taxon>
        <taxon>Orchidoideae</taxon>
        <taxon>Orchideae</taxon>
        <taxon>Orchidinae</taxon>
        <taxon>Platanthera</taxon>
    </lineage>
</organism>
<gene>
    <name evidence="1" type="ORF">KSP39_PZI016022</name>
</gene>
<dbReference type="Pfam" id="PF02992">
    <property type="entry name" value="Transposase_21"/>
    <property type="match status" value="1"/>
</dbReference>
<keyword evidence="2" id="KW-1185">Reference proteome</keyword>
<dbReference type="InterPro" id="IPR004242">
    <property type="entry name" value="Transposase_21"/>
</dbReference>
<evidence type="ECO:0000313" key="1">
    <source>
        <dbReference type="EMBL" id="KAK8933863.1"/>
    </source>
</evidence>
<comment type="caution">
    <text evidence="1">The sequence shown here is derived from an EMBL/GenBank/DDBJ whole genome shotgun (WGS) entry which is preliminary data.</text>
</comment>